<dbReference type="Gene3D" id="1.20.1250.20">
    <property type="entry name" value="MFS general substrate transporter like domains"/>
    <property type="match status" value="2"/>
</dbReference>
<feature type="transmembrane region" description="Helical" evidence="7">
    <location>
        <begin position="382"/>
        <end position="406"/>
    </location>
</feature>
<feature type="transmembrane region" description="Helical" evidence="7">
    <location>
        <begin position="328"/>
        <end position="347"/>
    </location>
</feature>
<gene>
    <name evidence="9" type="ORF">K505DRAFT_273043</name>
</gene>
<keyword evidence="4 7" id="KW-1133">Transmembrane helix</keyword>
<evidence type="ECO:0000313" key="9">
    <source>
        <dbReference type="EMBL" id="KAF2795543.1"/>
    </source>
</evidence>
<evidence type="ECO:0000256" key="5">
    <source>
        <dbReference type="ARBA" id="ARBA00023136"/>
    </source>
</evidence>
<evidence type="ECO:0000256" key="1">
    <source>
        <dbReference type="ARBA" id="ARBA00004141"/>
    </source>
</evidence>
<comment type="subcellular location">
    <subcellularLocation>
        <location evidence="1">Membrane</location>
        <topology evidence="1">Multi-pass membrane protein</topology>
    </subcellularLocation>
</comment>
<proteinExistence type="inferred from homology"/>
<dbReference type="FunFam" id="1.20.1250.20:FF:000064">
    <property type="entry name" value="MFS allantoate transporter"/>
    <property type="match status" value="1"/>
</dbReference>
<dbReference type="Proteomes" id="UP000799757">
    <property type="component" value="Unassembled WGS sequence"/>
</dbReference>
<evidence type="ECO:0000256" key="6">
    <source>
        <dbReference type="ARBA" id="ARBA00037968"/>
    </source>
</evidence>
<evidence type="ECO:0000256" key="2">
    <source>
        <dbReference type="ARBA" id="ARBA00022448"/>
    </source>
</evidence>
<keyword evidence="2" id="KW-0813">Transport</keyword>
<feature type="domain" description="Major facilitator superfamily (MFS) profile" evidence="8">
    <location>
        <begin position="63"/>
        <end position="479"/>
    </location>
</feature>
<sequence length="518" mass="57181">MADIKHTADRPNATHVETANVLEKVAVHGLSADDETARYAEGAPILIDEATNRRLFWKINKRILFVMLVTYFCQSLDKGTLGFSSIMGIKQDAHLVGQQYSWLGTILYMGILAGEYPQNFLLQKLPVAKFLAVNVGCWGAVVACSAAAKSWGALMAVRFLLGLFESCVQPAFIILTSMWWTREEQSLLTALWYCMTGVQLMVGGLLAYGVSHFTHGVIYSWQLLFMILGLLTVVWAVVIGLILPDSPMSAKCFSEDDKRLMIERVRHNETGIQNKKYKRYQAVEALTDPFVWCCVSLIVIANLVIGGLGVFSNLIIKAFGYSTLQTQLLNMAQGAVTIIAMLGSAQLSQKWGQTCFTMLLWTILPVLGTGVIIGVTPSKTNAGGLLIAFYCTQFFLAQGNMIISLISRNIAGQTKKSTAITMTFVGWAASNMAAPQIFQEKDAPRYIRGFVVHLVVYGVYVAMVVITRVILMRRNAQKRAATAAMVGVDVQLADQNISHSLAFQDLTDSENPDFRYVY</sequence>
<feature type="transmembrane region" description="Helical" evidence="7">
    <location>
        <begin position="450"/>
        <end position="471"/>
    </location>
</feature>
<feature type="transmembrane region" description="Helical" evidence="7">
    <location>
        <begin position="154"/>
        <end position="175"/>
    </location>
</feature>
<dbReference type="EMBL" id="MU001855">
    <property type="protein sequence ID" value="KAF2795543.1"/>
    <property type="molecule type" value="Genomic_DNA"/>
</dbReference>
<dbReference type="OrthoDB" id="6730379at2759"/>
<dbReference type="InterPro" id="IPR036259">
    <property type="entry name" value="MFS_trans_sf"/>
</dbReference>
<name>A0A6A6XHJ9_9PLEO</name>
<dbReference type="PANTHER" id="PTHR43791">
    <property type="entry name" value="PERMEASE-RELATED"/>
    <property type="match status" value="1"/>
</dbReference>
<dbReference type="PROSITE" id="PS50850">
    <property type="entry name" value="MFS"/>
    <property type="match status" value="1"/>
</dbReference>
<dbReference type="Pfam" id="PF07690">
    <property type="entry name" value="MFS_1"/>
    <property type="match status" value="1"/>
</dbReference>
<keyword evidence="5 7" id="KW-0472">Membrane</keyword>
<feature type="transmembrane region" description="Helical" evidence="7">
    <location>
        <begin position="128"/>
        <end position="148"/>
    </location>
</feature>
<feature type="transmembrane region" description="Helical" evidence="7">
    <location>
        <begin position="99"/>
        <end position="116"/>
    </location>
</feature>
<reference evidence="9" key="1">
    <citation type="journal article" date="2020" name="Stud. Mycol.">
        <title>101 Dothideomycetes genomes: a test case for predicting lifestyles and emergence of pathogens.</title>
        <authorList>
            <person name="Haridas S."/>
            <person name="Albert R."/>
            <person name="Binder M."/>
            <person name="Bloem J."/>
            <person name="Labutti K."/>
            <person name="Salamov A."/>
            <person name="Andreopoulos B."/>
            <person name="Baker S."/>
            <person name="Barry K."/>
            <person name="Bills G."/>
            <person name="Bluhm B."/>
            <person name="Cannon C."/>
            <person name="Castanera R."/>
            <person name="Culley D."/>
            <person name="Daum C."/>
            <person name="Ezra D."/>
            <person name="Gonzalez J."/>
            <person name="Henrissat B."/>
            <person name="Kuo A."/>
            <person name="Liang C."/>
            <person name="Lipzen A."/>
            <person name="Lutzoni F."/>
            <person name="Magnuson J."/>
            <person name="Mondo S."/>
            <person name="Nolan M."/>
            <person name="Ohm R."/>
            <person name="Pangilinan J."/>
            <person name="Park H.-J."/>
            <person name="Ramirez L."/>
            <person name="Alfaro M."/>
            <person name="Sun H."/>
            <person name="Tritt A."/>
            <person name="Yoshinaga Y."/>
            <person name="Zwiers L.-H."/>
            <person name="Turgeon B."/>
            <person name="Goodwin S."/>
            <person name="Spatafora J."/>
            <person name="Crous P."/>
            <person name="Grigoriev I."/>
        </authorList>
    </citation>
    <scope>NUCLEOTIDE SEQUENCE</scope>
    <source>
        <strain evidence="9">CBS 109.77</strain>
    </source>
</reference>
<dbReference type="PANTHER" id="PTHR43791:SF63">
    <property type="entry name" value="HIGH AFFINITY CYSTEINE TRANSPORTER"/>
    <property type="match status" value="1"/>
</dbReference>
<dbReference type="AlphaFoldDB" id="A0A6A6XHJ9"/>
<evidence type="ECO:0000313" key="10">
    <source>
        <dbReference type="Proteomes" id="UP000799757"/>
    </source>
</evidence>
<keyword evidence="10" id="KW-1185">Reference proteome</keyword>
<feature type="transmembrane region" description="Helical" evidence="7">
    <location>
        <begin position="221"/>
        <end position="243"/>
    </location>
</feature>
<dbReference type="SUPFAM" id="SSF103473">
    <property type="entry name" value="MFS general substrate transporter"/>
    <property type="match status" value="1"/>
</dbReference>
<feature type="transmembrane region" description="Helical" evidence="7">
    <location>
        <begin position="418"/>
        <end position="438"/>
    </location>
</feature>
<feature type="transmembrane region" description="Helical" evidence="7">
    <location>
        <begin position="187"/>
        <end position="209"/>
    </location>
</feature>
<feature type="transmembrane region" description="Helical" evidence="7">
    <location>
        <begin position="359"/>
        <end position="376"/>
    </location>
</feature>
<protein>
    <submittedName>
        <fullName evidence="9">MFS general substrate transporter</fullName>
    </submittedName>
</protein>
<accession>A0A6A6XHJ9</accession>
<organism evidence="9 10">
    <name type="scientific">Melanomma pulvis-pyrius CBS 109.77</name>
    <dbReference type="NCBI Taxonomy" id="1314802"/>
    <lineage>
        <taxon>Eukaryota</taxon>
        <taxon>Fungi</taxon>
        <taxon>Dikarya</taxon>
        <taxon>Ascomycota</taxon>
        <taxon>Pezizomycotina</taxon>
        <taxon>Dothideomycetes</taxon>
        <taxon>Pleosporomycetidae</taxon>
        <taxon>Pleosporales</taxon>
        <taxon>Melanommataceae</taxon>
        <taxon>Melanomma</taxon>
    </lineage>
</organism>
<evidence type="ECO:0000256" key="3">
    <source>
        <dbReference type="ARBA" id="ARBA00022692"/>
    </source>
</evidence>
<evidence type="ECO:0000256" key="7">
    <source>
        <dbReference type="SAM" id="Phobius"/>
    </source>
</evidence>
<dbReference type="InterPro" id="IPR011701">
    <property type="entry name" value="MFS"/>
</dbReference>
<comment type="similarity">
    <text evidence="6">Belongs to the major facilitator superfamily. Allantoate permease family.</text>
</comment>
<dbReference type="GO" id="GO:0016020">
    <property type="term" value="C:membrane"/>
    <property type="evidence" value="ECO:0007669"/>
    <property type="project" value="UniProtKB-SubCell"/>
</dbReference>
<keyword evidence="3 7" id="KW-0812">Transmembrane</keyword>
<feature type="transmembrane region" description="Helical" evidence="7">
    <location>
        <begin position="289"/>
        <end position="316"/>
    </location>
</feature>
<evidence type="ECO:0000256" key="4">
    <source>
        <dbReference type="ARBA" id="ARBA00022989"/>
    </source>
</evidence>
<feature type="transmembrane region" description="Helical" evidence="7">
    <location>
        <begin position="63"/>
        <end position="87"/>
    </location>
</feature>
<dbReference type="GO" id="GO:0033229">
    <property type="term" value="F:cysteine transmembrane transporter activity"/>
    <property type="evidence" value="ECO:0007669"/>
    <property type="project" value="TreeGrafter"/>
</dbReference>
<evidence type="ECO:0000259" key="8">
    <source>
        <dbReference type="PROSITE" id="PS50850"/>
    </source>
</evidence>
<dbReference type="InterPro" id="IPR020846">
    <property type="entry name" value="MFS_dom"/>
</dbReference>